<evidence type="ECO:0000259" key="15">
    <source>
        <dbReference type="PROSITE" id="PS50110"/>
    </source>
</evidence>
<keyword evidence="6" id="KW-0418">Kinase</keyword>
<keyword evidence="7" id="KW-0067">ATP-binding</keyword>
<comment type="caution">
    <text evidence="16">The sequence shown here is derived from an EMBL/GenBank/DDBJ whole genome shotgun (WGS) entry which is preliminary data.</text>
</comment>
<dbReference type="Gene3D" id="3.30.565.10">
    <property type="entry name" value="Histidine kinase-like ATPase, C-terminal domain"/>
    <property type="match status" value="1"/>
</dbReference>
<dbReference type="AlphaFoldDB" id="A0A6N6RFX0"/>
<dbReference type="CDD" id="cd00082">
    <property type="entry name" value="HisKA"/>
    <property type="match status" value="1"/>
</dbReference>
<dbReference type="SUPFAM" id="SSF52172">
    <property type="entry name" value="CheY-like"/>
    <property type="match status" value="2"/>
</dbReference>
<feature type="transmembrane region" description="Helical" evidence="13">
    <location>
        <begin position="163"/>
        <end position="186"/>
    </location>
</feature>
<dbReference type="InterPro" id="IPR003661">
    <property type="entry name" value="HisK_dim/P_dom"/>
</dbReference>
<dbReference type="GO" id="GO:0005524">
    <property type="term" value="F:ATP binding"/>
    <property type="evidence" value="ECO:0007669"/>
    <property type="project" value="UniProtKB-KW"/>
</dbReference>
<evidence type="ECO:0000256" key="6">
    <source>
        <dbReference type="ARBA" id="ARBA00022777"/>
    </source>
</evidence>
<dbReference type="PRINTS" id="PR00344">
    <property type="entry name" value="BCTRLSENSOR"/>
</dbReference>
<evidence type="ECO:0000256" key="4">
    <source>
        <dbReference type="ARBA" id="ARBA00022679"/>
    </source>
</evidence>
<name>A0A6N6RFX0_9FLAO</name>
<dbReference type="CDD" id="cd17546">
    <property type="entry name" value="REC_hyHK_CKI1_RcsC-like"/>
    <property type="match status" value="1"/>
</dbReference>
<keyword evidence="13" id="KW-0812">Transmembrane</keyword>
<dbReference type="InterPro" id="IPR003594">
    <property type="entry name" value="HATPase_dom"/>
</dbReference>
<keyword evidence="13" id="KW-0472">Membrane</keyword>
<feature type="domain" description="Response regulatory" evidence="15">
    <location>
        <begin position="470"/>
        <end position="586"/>
    </location>
</feature>
<dbReference type="CDD" id="cd00156">
    <property type="entry name" value="REC"/>
    <property type="match status" value="1"/>
</dbReference>
<keyword evidence="3 11" id="KW-0597">Phosphoprotein</keyword>
<dbReference type="PANTHER" id="PTHR45339:SF1">
    <property type="entry name" value="HYBRID SIGNAL TRANSDUCTION HISTIDINE KINASE J"/>
    <property type="match status" value="1"/>
</dbReference>
<dbReference type="SMART" id="SM00448">
    <property type="entry name" value="REC"/>
    <property type="match status" value="2"/>
</dbReference>
<dbReference type="Proteomes" id="UP000468650">
    <property type="component" value="Unassembled WGS sequence"/>
</dbReference>
<evidence type="ECO:0000256" key="3">
    <source>
        <dbReference type="ARBA" id="ARBA00022553"/>
    </source>
</evidence>
<dbReference type="InterPro" id="IPR004358">
    <property type="entry name" value="Sig_transdc_His_kin-like_C"/>
</dbReference>
<dbReference type="EMBL" id="WBVO01000005">
    <property type="protein sequence ID" value="KAB2810084.1"/>
    <property type="molecule type" value="Genomic_DNA"/>
</dbReference>
<dbReference type="SUPFAM" id="SSF47384">
    <property type="entry name" value="Homodimeric domain of signal transducing histidine kinase"/>
    <property type="match status" value="1"/>
</dbReference>
<accession>A0A6N6RFX0</accession>
<feature type="modified residue" description="4-aspartylphosphate" evidence="11">
    <location>
        <position position="659"/>
    </location>
</feature>
<dbReference type="RefSeq" id="WP_151667228.1">
    <property type="nucleotide sequence ID" value="NZ_WBVO01000005.1"/>
</dbReference>
<evidence type="ECO:0000256" key="7">
    <source>
        <dbReference type="ARBA" id="ARBA00022840"/>
    </source>
</evidence>
<feature type="transmembrane region" description="Helical" evidence="13">
    <location>
        <begin position="56"/>
        <end position="73"/>
    </location>
</feature>
<evidence type="ECO:0000259" key="14">
    <source>
        <dbReference type="PROSITE" id="PS50109"/>
    </source>
</evidence>
<feature type="transmembrane region" description="Helical" evidence="13">
    <location>
        <begin position="108"/>
        <end position="123"/>
    </location>
</feature>
<evidence type="ECO:0000256" key="5">
    <source>
        <dbReference type="ARBA" id="ARBA00022741"/>
    </source>
</evidence>
<evidence type="ECO:0000256" key="9">
    <source>
        <dbReference type="ARBA" id="ARBA00064003"/>
    </source>
</evidence>
<comment type="subunit">
    <text evidence="9">At low DSF concentrations, interacts with RpfF.</text>
</comment>
<reference evidence="16 17" key="1">
    <citation type="submission" date="2019-09" db="EMBL/GenBank/DDBJ databases">
        <title>Genomes of family Cryomorphaceae.</title>
        <authorList>
            <person name="Bowman J.P."/>
        </authorList>
    </citation>
    <scope>NUCLEOTIDE SEQUENCE [LARGE SCALE GENOMIC DNA]</scope>
    <source>
        <strain evidence="16 17">LMG 25704</strain>
    </source>
</reference>
<dbReference type="Gene3D" id="1.10.287.130">
    <property type="match status" value="1"/>
</dbReference>
<dbReference type="EC" id="2.7.13.3" evidence="2"/>
<keyword evidence="13" id="KW-1133">Transmembrane helix</keyword>
<dbReference type="PANTHER" id="PTHR45339">
    <property type="entry name" value="HYBRID SIGNAL TRANSDUCTION HISTIDINE KINASE J"/>
    <property type="match status" value="1"/>
</dbReference>
<keyword evidence="8" id="KW-0902">Two-component regulatory system</keyword>
<dbReference type="Gene3D" id="3.40.50.2300">
    <property type="match status" value="2"/>
</dbReference>
<dbReference type="InterPro" id="IPR036890">
    <property type="entry name" value="HATPase_C_sf"/>
</dbReference>
<sequence>MRTRLLSKLIDAGVTPRSSAHITQITRIVNSLSVLGIGVASLVFVYLFFSLEETRILAYIAVVVGLILPLPFILNSLGFTTSSRVVYLLFSYLVLITLPVLFGVESHFQYYIFPGIGMSLIFFSGEHRPVLKWTLSLISIPIYIAVDFWIKSHDAVFPLPEEYLSYVQLVNDLLVIGTIFFMFFVFTRETETNIETVKSQKRELSEALVQAEEATRSKSEFLANMSHEIRTPMNGIIGATELLDVSTLDAQQKDLVKIIAGSGNILLELINDILDLSKIEAGKLEINEHDFVLLDLIEDVVEQQRFLAADKDLELIYLVDDSLPMSLHGDSLRVSQILINLIGNAVKFTEKGQVFINVQHKRTDEEGRICIEFSIEDSGIGISPENLELIFESFTQEDGSTTRKFGGTGLGTTISRLLVELMGGSIRAQSPNPHVSDPDNPGSIFTFQIPFKGALAQYEREKSIDLQGLDCLVIDDNKTNLFVLNSLLSSWNANVTTVNSGLSALEVIEDLRPRLILLDYQMPKFNGMDFLKALKQRTYSFEYDTILLSSDITVSTKEIEAQALAFDCLMKPVRHRLLRNTIRRALEQRKEKQIQLETSSNPEVEYSAARILMVEDNTMNQAIATMLFKSLGYKIEVAVNGQDALEKVDAASYDLIFMDMQMPVLDGIEATVELRKRNVKTPIIALTANTMKGDKEHALDNGMDDYLSKPVRKAELQATLERWLAKA</sequence>
<evidence type="ECO:0000256" key="1">
    <source>
        <dbReference type="ARBA" id="ARBA00000085"/>
    </source>
</evidence>
<feature type="transmembrane region" description="Helical" evidence="13">
    <location>
        <begin position="85"/>
        <end position="102"/>
    </location>
</feature>
<dbReference type="InterPro" id="IPR036097">
    <property type="entry name" value="HisK_dim/P_sf"/>
</dbReference>
<dbReference type="FunFam" id="3.30.565.10:FF:000010">
    <property type="entry name" value="Sensor histidine kinase RcsC"/>
    <property type="match status" value="1"/>
</dbReference>
<proteinExistence type="predicted"/>
<evidence type="ECO:0000256" key="2">
    <source>
        <dbReference type="ARBA" id="ARBA00012438"/>
    </source>
</evidence>
<evidence type="ECO:0000256" key="10">
    <source>
        <dbReference type="ARBA" id="ARBA00068150"/>
    </source>
</evidence>
<dbReference type="Pfam" id="PF02518">
    <property type="entry name" value="HATPase_c"/>
    <property type="match status" value="1"/>
</dbReference>
<feature type="modified residue" description="4-aspartylphosphate" evidence="11">
    <location>
        <position position="519"/>
    </location>
</feature>
<evidence type="ECO:0000313" key="17">
    <source>
        <dbReference type="Proteomes" id="UP000468650"/>
    </source>
</evidence>
<dbReference type="SMART" id="SM00388">
    <property type="entry name" value="HisKA"/>
    <property type="match status" value="1"/>
</dbReference>
<protein>
    <recommendedName>
        <fullName evidence="10">Sensory/regulatory protein RpfC</fullName>
        <ecNumber evidence="2">2.7.13.3</ecNumber>
    </recommendedName>
</protein>
<dbReference type="Pfam" id="PF00512">
    <property type="entry name" value="HisKA"/>
    <property type="match status" value="1"/>
</dbReference>
<comment type="catalytic activity">
    <reaction evidence="1">
        <text>ATP + protein L-histidine = ADP + protein N-phospho-L-histidine.</text>
        <dbReference type="EC" id="2.7.13.3"/>
    </reaction>
</comment>
<evidence type="ECO:0000256" key="13">
    <source>
        <dbReference type="SAM" id="Phobius"/>
    </source>
</evidence>
<dbReference type="SMART" id="SM00387">
    <property type="entry name" value="HATPase_c"/>
    <property type="match status" value="1"/>
</dbReference>
<evidence type="ECO:0000256" key="11">
    <source>
        <dbReference type="PROSITE-ProRule" id="PRU00169"/>
    </source>
</evidence>
<feature type="transmembrane region" description="Helical" evidence="13">
    <location>
        <begin position="28"/>
        <end position="50"/>
    </location>
</feature>
<keyword evidence="5" id="KW-0547">Nucleotide-binding</keyword>
<dbReference type="GO" id="GO:0000155">
    <property type="term" value="F:phosphorelay sensor kinase activity"/>
    <property type="evidence" value="ECO:0007669"/>
    <property type="project" value="InterPro"/>
</dbReference>
<keyword evidence="4" id="KW-0808">Transferase</keyword>
<feature type="coiled-coil region" evidence="12">
    <location>
        <begin position="187"/>
        <end position="217"/>
    </location>
</feature>
<dbReference type="SUPFAM" id="SSF55874">
    <property type="entry name" value="ATPase domain of HSP90 chaperone/DNA topoisomerase II/histidine kinase"/>
    <property type="match status" value="1"/>
</dbReference>
<evidence type="ECO:0000313" key="16">
    <source>
        <dbReference type="EMBL" id="KAB2810084.1"/>
    </source>
</evidence>
<organism evidence="16 17">
    <name type="scientific">Phaeocystidibacter luteus</name>
    <dbReference type="NCBI Taxonomy" id="911197"/>
    <lineage>
        <taxon>Bacteria</taxon>
        <taxon>Pseudomonadati</taxon>
        <taxon>Bacteroidota</taxon>
        <taxon>Flavobacteriia</taxon>
        <taxon>Flavobacteriales</taxon>
        <taxon>Phaeocystidibacteraceae</taxon>
        <taxon>Phaeocystidibacter</taxon>
    </lineage>
</organism>
<dbReference type="CDD" id="cd16922">
    <property type="entry name" value="HATPase_EvgS-ArcB-TorS-like"/>
    <property type="match status" value="1"/>
</dbReference>
<dbReference type="PROSITE" id="PS50109">
    <property type="entry name" value="HIS_KIN"/>
    <property type="match status" value="1"/>
</dbReference>
<dbReference type="InterPro" id="IPR011006">
    <property type="entry name" value="CheY-like_superfamily"/>
</dbReference>
<feature type="domain" description="Response regulatory" evidence="15">
    <location>
        <begin position="610"/>
        <end position="724"/>
    </location>
</feature>
<dbReference type="PROSITE" id="PS50110">
    <property type="entry name" value="RESPONSE_REGULATORY"/>
    <property type="match status" value="2"/>
</dbReference>
<keyword evidence="17" id="KW-1185">Reference proteome</keyword>
<keyword evidence="12" id="KW-0175">Coiled coil</keyword>
<gene>
    <name evidence="16" type="ORF">F8C67_07560</name>
</gene>
<dbReference type="Pfam" id="PF00072">
    <property type="entry name" value="Response_reg"/>
    <property type="match status" value="2"/>
</dbReference>
<feature type="transmembrane region" description="Helical" evidence="13">
    <location>
        <begin position="130"/>
        <end position="151"/>
    </location>
</feature>
<dbReference type="InterPro" id="IPR001789">
    <property type="entry name" value="Sig_transdc_resp-reg_receiver"/>
</dbReference>
<feature type="domain" description="Histidine kinase" evidence="14">
    <location>
        <begin position="224"/>
        <end position="453"/>
    </location>
</feature>
<evidence type="ECO:0000256" key="8">
    <source>
        <dbReference type="ARBA" id="ARBA00023012"/>
    </source>
</evidence>
<dbReference type="FunFam" id="1.10.287.130:FF:000002">
    <property type="entry name" value="Two-component osmosensing histidine kinase"/>
    <property type="match status" value="1"/>
</dbReference>
<evidence type="ECO:0000256" key="12">
    <source>
        <dbReference type="SAM" id="Coils"/>
    </source>
</evidence>
<dbReference type="InterPro" id="IPR005467">
    <property type="entry name" value="His_kinase_dom"/>
</dbReference>
<dbReference type="OrthoDB" id="9811889at2"/>